<evidence type="ECO:0000313" key="3">
    <source>
        <dbReference type="EMBL" id="CAG7786065.1"/>
    </source>
</evidence>
<dbReference type="Pfam" id="PF02931">
    <property type="entry name" value="Neur_chan_LBD"/>
    <property type="match status" value="1"/>
</dbReference>
<keyword evidence="1" id="KW-0732">Signal</keyword>
<gene>
    <name evidence="3" type="ORF">AFUS01_LOCUS24649</name>
</gene>
<protein>
    <recommendedName>
        <fullName evidence="2">Neurotransmitter-gated ion-channel ligand-binding domain-containing protein</fullName>
    </recommendedName>
</protein>
<organism evidence="3 4">
    <name type="scientific">Allacma fusca</name>
    <dbReference type="NCBI Taxonomy" id="39272"/>
    <lineage>
        <taxon>Eukaryota</taxon>
        <taxon>Metazoa</taxon>
        <taxon>Ecdysozoa</taxon>
        <taxon>Arthropoda</taxon>
        <taxon>Hexapoda</taxon>
        <taxon>Collembola</taxon>
        <taxon>Symphypleona</taxon>
        <taxon>Sminthuridae</taxon>
        <taxon>Allacma</taxon>
    </lineage>
</organism>
<dbReference type="Proteomes" id="UP000708208">
    <property type="component" value="Unassembled WGS sequence"/>
</dbReference>
<dbReference type="AlphaFoldDB" id="A0A8J2KG64"/>
<feature type="chain" id="PRO_5035175406" description="Neurotransmitter-gated ion-channel ligand-binding domain-containing protein" evidence="1">
    <location>
        <begin position="26"/>
        <end position="98"/>
    </location>
</feature>
<evidence type="ECO:0000313" key="4">
    <source>
        <dbReference type="Proteomes" id="UP000708208"/>
    </source>
</evidence>
<dbReference type="EMBL" id="CAJVCH010310067">
    <property type="protein sequence ID" value="CAG7786065.1"/>
    <property type="molecule type" value="Genomic_DNA"/>
</dbReference>
<accession>A0A8J2KG64</accession>
<keyword evidence="4" id="KW-1185">Reference proteome</keyword>
<dbReference type="GO" id="GO:0016020">
    <property type="term" value="C:membrane"/>
    <property type="evidence" value="ECO:0007669"/>
    <property type="project" value="InterPro"/>
</dbReference>
<sequence>MKIALLEIGVLFLVLILSEIRGNEALGDTLNHTFLNYDKNIRPFYGVRPVDVGVTIHILSISKVDTANQEFTMDFYLRQSWTDTRLHFQPKPLVSSMT</sequence>
<dbReference type="InterPro" id="IPR006202">
    <property type="entry name" value="Neur_chan_lig-bd"/>
</dbReference>
<reference evidence="3" key="1">
    <citation type="submission" date="2021-06" db="EMBL/GenBank/DDBJ databases">
        <authorList>
            <person name="Hodson N. C."/>
            <person name="Mongue J. A."/>
            <person name="Jaron S. K."/>
        </authorList>
    </citation>
    <scope>NUCLEOTIDE SEQUENCE</scope>
</reference>
<dbReference type="OrthoDB" id="8890589at2759"/>
<dbReference type="GO" id="GO:0005230">
    <property type="term" value="F:extracellular ligand-gated monoatomic ion channel activity"/>
    <property type="evidence" value="ECO:0007669"/>
    <property type="project" value="InterPro"/>
</dbReference>
<name>A0A8J2KG64_9HEXA</name>
<feature type="non-terminal residue" evidence="3">
    <location>
        <position position="1"/>
    </location>
</feature>
<proteinExistence type="predicted"/>
<comment type="caution">
    <text evidence="3">The sequence shown here is derived from an EMBL/GenBank/DDBJ whole genome shotgun (WGS) entry which is preliminary data.</text>
</comment>
<evidence type="ECO:0000256" key="1">
    <source>
        <dbReference type="SAM" id="SignalP"/>
    </source>
</evidence>
<feature type="domain" description="Neurotransmitter-gated ion-channel ligand-binding" evidence="2">
    <location>
        <begin position="30"/>
        <end position="91"/>
    </location>
</feature>
<evidence type="ECO:0000259" key="2">
    <source>
        <dbReference type="Pfam" id="PF02931"/>
    </source>
</evidence>
<feature type="signal peptide" evidence="1">
    <location>
        <begin position="1"/>
        <end position="25"/>
    </location>
</feature>